<feature type="short sequence motif" description="GXSXG" evidence="4">
    <location>
        <begin position="38"/>
        <end position="42"/>
    </location>
</feature>
<dbReference type="Gene3D" id="3.40.1090.10">
    <property type="entry name" value="Cytosolic phospholipase A2 catalytic domain"/>
    <property type="match status" value="2"/>
</dbReference>
<organism evidence="6 7">
    <name type="scientific">Saccharopolyspora phatthalungensis</name>
    <dbReference type="NCBI Taxonomy" id="664693"/>
    <lineage>
        <taxon>Bacteria</taxon>
        <taxon>Bacillati</taxon>
        <taxon>Actinomycetota</taxon>
        <taxon>Actinomycetes</taxon>
        <taxon>Pseudonocardiales</taxon>
        <taxon>Pseudonocardiaceae</taxon>
        <taxon>Saccharopolyspora</taxon>
    </lineage>
</organism>
<dbReference type="GO" id="GO:0016042">
    <property type="term" value="P:lipid catabolic process"/>
    <property type="evidence" value="ECO:0007669"/>
    <property type="project" value="UniProtKB-UniRule"/>
</dbReference>
<evidence type="ECO:0000313" key="6">
    <source>
        <dbReference type="EMBL" id="MBB5155267.1"/>
    </source>
</evidence>
<dbReference type="SUPFAM" id="SSF52151">
    <property type="entry name" value="FabD/lysophospholipase-like"/>
    <property type="match status" value="1"/>
</dbReference>
<dbReference type="RefSeq" id="WP_246470844.1">
    <property type="nucleotide sequence ID" value="NZ_JACHIW010000001.1"/>
</dbReference>
<comment type="caution">
    <text evidence="6">The sequence shown here is derived from an EMBL/GenBank/DDBJ whole genome shotgun (WGS) entry which is preliminary data.</text>
</comment>
<dbReference type="InterPro" id="IPR016035">
    <property type="entry name" value="Acyl_Trfase/lysoPLipase"/>
</dbReference>
<keyword evidence="3 4" id="KW-0443">Lipid metabolism</keyword>
<dbReference type="GO" id="GO:0016787">
    <property type="term" value="F:hydrolase activity"/>
    <property type="evidence" value="ECO:0007669"/>
    <property type="project" value="UniProtKB-UniRule"/>
</dbReference>
<evidence type="ECO:0000256" key="2">
    <source>
        <dbReference type="ARBA" id="ARBA00022963"/>
    </source>
</evidence>
<dbReference type="PANTHER" id="PTHR14226">
    <property type="entry name" value="NEUROPATHY TARGET ESTERASE/SWISS CHEESE D.MELANOGASTER"/>
    <property type="match status" value="1"/>
</dbReference>
<feature type="active site" description="Proton acceptor" evidence="4">
    <location>
        <position position="164"/>
    </location>
</feature>
<evidence type="ECO:0000259" key="5">
    <source>
        <dbReference type="PROSITE" id="PS51635"/>
    </source>
</evidence>
<dbReference type="AlphaFoldDB" id="A0A840Q5N7"/>
<proteinExistence type="predicted"/>
<dbReference type="Pfam" id="PF01734">
    <property type="entry name" value="Patatin"/>
    <property type="match status" value="1"/>
</dbReference>
<sequence>MLMRTAWVLPGGSTFGAIQAGLVTALFEAGVEPDLLVGTSAGSLNAAWLAGDPTPRGAAKLRELWVSMRRTDVFPIQPTRILAGKLGLSNHVMSNHGLARWLHNNLPFRRLEHAQIPLTVTATDLDTGEPVYFERGPALPPLVASCSIPGMFPPVKVGDRWLVDGGPAAFMPISRAVEQGAERVFVLPCGGTEPFEFNHPRRGIGSIATWPPPRTPPRSVGGVNGAALGAAMVSAARLDLQLNATRCELYVVPAPSVVGLSPYSFAHAEALINASWEIAKRWHPTAKPVPPGPVDIGGHPITSGRFGVSESAPAHNDR</sequence>
<reference evidence="6 7" key="1">
    <citation type="submission" date="2020-08" db="EMBL/GenBank/DDBJ databases">
        <title>Sequencing the genomes of 1000 actinobacteria strains.</title>
        <authorList>
            <person name="Klenk H.-P."/>
        </authorList>
    </citation>
    <scope>NUCLEOTIDE SEQUENCE [LARGE SCALE GENOMIC DNA]</scope>
    <source>
        <strain evidence="6 7">DSM 45584</strain>
    </source>
</reference>
<evidence type="ECO:0000256" key="4">
    <source>
        <dbReference type="PROSITE-ProRule" id="PRU01161"/>
    </source>
</evidence>
<feature type="domain" description="PNPLA" evidence="5">
    <location>
        <begin position="7"/>
        <end position="177"/>
    </location>
</feature>
<name>A0A840Q5N7_9PSEU</name>
<feature type="active site" description="Nucleophile" evidence="4">
    <location>
        <position position="40"/>
    </location>
</feature>
<comment type="caution">
    <text evidence="4">Lacks conserved residue(s) required for the propagation of feature annotation.</text>
</comment>
<keyword evidence="2 4" id="KW-0442">Lipid degradation</keyword>
<accession>A0A840Q5N7</accession>
<dbReference type="InterPro" id="IPR050301">
    <property type="entry name" value="NTE"/>
</dbReference>
<keyword evidence="7" id="KW-1185">Reference proteome</keyword>
<feature type="short sequence motif" description="DGA/G" evidence="4">
    <location>
        <begin position="164"/>
        <end position="166"/>
    </location>
</feature>
<dbReference type="PROSITE" id="PS51635">
    <property type="entry name" value="PNPLA"/>
    <property type="match status" value="1"/>
</dbReference>
<dbReference type="PANTHER" id="PTHR14226:SF57">
    <property type="entry name" value="BLR7027 PROTEIN"/>
    <property type="match status" value="1"/>
</dbReference>
<dbReference type="EMBL" id="JACHIW010000001">
    <property type="protein sequence ID" value="MBB5155267.1"/>
    <property type="molecule type" value="Genomic_DNA"/>
</dbReference>
<evidence type="ECO:0000313" key="7">
    <source>
        <dbReference type="Proteomes" id="UP000584374"/>
    </source>
</evidence>
<keyword evidence="1 4" id="KW-0378">Hydrolase</keyword>
<dbReference type="InterPro" id="IPR002641">
    <property type="entry name" value="PNPLA_dom"/>
</dbReference>
<dbReference type="Proteomes" id="UP000584374">
    <property type="component" value="Unassembled WGS sequence"/>
</dbReference>
<protein>
    <submittedName>
        <fullName evidence="6">NTE family protein</fullName>
    </submittedName>
</protein>
<dbReference type="CDD" id="cd07209">
    <property type="entry name" value="Pat_hypo_Ecoli_Z1214_like"/>
    <property type="match status" value="1"/>
</dbReference>
<evidence type="ECO:0000256" key="3">
    <source>
        <dbReference type="ARBA" id="ARBA00023098"/>
    </source>
</evidence>
<evidence type="ECO:0000256" key="1">
    <source>
        <dbReference type="ARBA" id="ARBA00022801"/>
    </source>
</evidence>
<gene>
    <name evidence="6" type="ORF">BJ970_002801</name>
</gene>